<evidence type="ECO:0000313" key="1">
    <source>
        <dbReference type="Ensembl" id="ENSCSAVP00000009657.1"/>
    </source>
</evidence>
<protein>
    <submittedName>
        <fullName evidence="1">Uncharacterized protein</fullName>
    </submittedName>
</protein>
<dbReference type="AlphaFoldDB" id="H2YWE6"/>
<proteinExistence type="predicted"/>
<name>H2YWE6_CIOSA</name>
<organism evidence="1 2">
    <name type="scientific">Ciona savignyi</name>
    <name type="common">Pacific transparent sea squirt</name>
    <dbReference type="NCBI Taxonomy" id="51511"/>
    <lineage>
        <taxon>Eukaryota</taxon>
        <taxon>Metazoa</taxon>
        <taxon>Chordata</taxon>
        <taxon>Tunicata</taxon>
        <taxon>Ascidiacea</taxon>
        <taxon>Phlebobranchia</taxon>
        <taxon>Cionidae</taxon>
        <taxon>Ciona</taxon>
    </lineage>
</organism>
<reference evidence="1" key="3">
    <citation type="submission" date="2025-09" db="UniProtKB">
        <authorList>
            <consortium name="Ensembl"/>
        </authorList>
    </citation>
    <scope>IDENTIFICATION</scope>
</reference>
<dbReference type="Ensembl" id="ENSCSAVT00000009775.1">
    <property type="protein sequence ID" value="ENSCSAVP00000009657.1"/>
    <property type="gene ID" value="ENSCSAVG00000005668.1"/>
</dbReference>
<dbReference type="Proteomes" id="UP000007875">
    <property type="component" value="Unassembled WGS sequence"/>
</dbReference>
<accession>H2YWE6</accession>
<dbReference type="HOGENOM" id="CLU_2078257_0_0_1"/>
<reference evidence="2" key="1">
    <citation type="submission" date="2003-08" db="EMBL/GenBank/DDBJ databases">
        <authorList>
            <person name="Birren B."/>
            <person name="Nusbaum C."/>
            <person name="Abebe A."/>
            <person name="Abouelleil A."/>
            <person name="Adekoya E."/>
            <person name="Ait-zahra M."/>
            <person name="Allen N."/>
            <person name="Allen T."/>
            <person name="An P."/>
            <person name="Anderson M."/>
            <person name="Anderson S."/>
            <person name="Arachchi H."/>
            <person name="Armbruster J."/>
            <person name="Bachantsang P."/>
            <person name="Baldwin J."/>
            <person name="Barry A."/>
            <person name="Bayul T."/>
            <person name="Blitshsteyn B."/>
            <person name="Bloom T."/>
            <person name="Blye J."/>
            <person name="Boguslavskiy L."/>
            <person name="Borowsky M."/>
            <person name="Boukhgalter B."/>
            <person name="Brunache A."/>
            <person name="Butler J."/>
            <person name="Calixte N."/>
            <person name="Calvo S."/>
            <person name="Camarata J."/>
            <person name="Campo K."/>
            <person name="Chang J."/>
            <person name="Cheshatsang Y."/>
            <person name="Citroen M."/>
            <person name="Collymore A."/>
            <person name="Considine T."/>
            <person name="Cook A."/>
            <person name="Cooke P."/>
            <person name="Corum B."/>
            <person name="Cuomo C."/>
            <person name="David R."/>
            <person name="Dawoe T."/>
            <person name="Degray S."/>
            <person name="Dodge S."/>
            <person name="Dooley K."/>
            <person name="Dorje P."/>
            <person name="Dorjee K."/>
            <person name="Dorris L."/>
            <person name="Duffey N."/>
            <person name="Dupes A."/>
            <person name="Elkins T."/>
            <person name="Engels R."/>
            <person name="Erickson J."/>
            <person name="Farina A."/>
            <person name="Faro S."/>
            <person name="Ferreira P."/>
            <person name="Fischer H."/>
            <person name="Fitzgerald M."/>
            <person name="Foley K."/>
            <person name="Gage D."/>
            <person name="Galagan J."/>
            <person name="Gearin G."/>
            <person name="Gnerre S."/>
            <person name="Gnirke A."/>
            <person name="Goyette A."/>
            <person name="Graham J."/>
            <person name="Grandbois E."/>
            <person name="Gyaltsen K."/>
            <person name="Hafez N."/>
            <person name="Hagopian D."/>
            <person name="Hagos B."/>
            <person name="Hall J."/>
            <person name="Hatcher B."/>
            <person name="Heller A."/>
            <person name="Higgins H."/>
            <person name="Honan T."/>
            <person name="Horn A."/>
            <person name="Houde N."/>
            <person name="Hughes L."/>
            <person name="Hulme W."/>
            <person name="Husby E."/>
            <person name="Iliev I."/>
            <person name="Jaffe D."/>
            <person name="Jones C."/>
            <person name="Kamal M."/>
            <person name="Kamat A."/>
            <person name="Kamvysselis M."/>
            <person name="Karlsson E."/>
            <person name="Kells C."/>
            <person name="Kieu A."/>
            <person name="Kisner P."/>
            <person name="Kodira C."/>
            <person name="Kulbokas E."/>
            <person name="Labutti K."/>
            <person name="Lama D."/>
            <person name="Landers T."/>
            <person name="Leger J."/>
            <person name="Levine S."/>
            <person name="Lewis D."/>
            <person name="Lewis T."/>
            <person name="Lindblad-toh K."/>
            <person name="Liu X."/>
            <person name="Lokyitsang T."/>
            <person name="Lokyitsang Y."/>
            <person name="Lucien O."/>
            <person name="Lui A."/>
            <person name="Ma L.J."/>
            <person name="Mabbitt R."/>
            <person name="Macdonald J."/>
            <person name="Maclean C."/>
            <person name="Major J."/>
            <person name="Manning J."/>
            <person name="Marabella R."/>
            <person name="Maru K."/>
            <person name="Matthews C."/>
            <person name="Mauceli E."/>
            <person name="Mccarthy M."/>
            <person name="Mcdonough S."/>
            <person name="Mcghee T."/>
            <person name="Meldrim J."/>
            <person name="Meneus L."/>
            <person name="Mesirov J."/>
            <person name="Mihalev A."/>
            <person name="Mihova T."/>
            <person name="Mikkelsen T."/>
            <person name="Mlenga V."/>
            <person name="Moru K."/>
            <person name="Mozes J."/>
            <person name="Mulrain L."/>
            <person name="Munson G."/>
            <person name="Naylor J."/>
            <person name="Newes C."/>
            <person name="Nguyen C."/>
            <person name="Nguyen N."/>
            <person name="Nguyen T."/>
            <person name="Nicol R."/>
            <person name="Nielsen C."/>
            <person name="Nizzari M."/>
            <person name="Norbu C."/>
            <person name="Norbu N."/>
            <person name="O'donnell P."/>
            <person name="Okoawo O."/>
            <person name="O'leary S."/>
            <person name="Omotosho B."/>
            <person name="O'neill K."/>
            <person name="Osman S."/>
            <person name="Parker S."/>
            <person name="Perrin D."/>
            <person name="Phunkhang P."/>
            <person name="Piqani B."/>
            <person name="Purcell S."/>
            <person name="Rachupka T."/>
            <person name="Ramasamy U."/>
            <person name="Rameau R."/>
            <person name="Ray V."/>
            <person name="Raymond C."/>
            <person name="Retta R."/>
            <person name="Richardson S."/>
            <person name="Rise C."/>
            <person name="Rodriguez J."/>
            <person name="Rogers J."/>
            <person name="Rogov P."/>
            <person name="Rutman M."/>
            <person name="Schupbach R."/>
            <person name="Seaman C."/>
            <person name="Settipalli S."/>
            <person name="Sharpe T."/>
            <person name="Sheridan J."/>
            <person name="Sherpa N."/>
            <person name="Shi J."/>
            <person name="Smirnov S."/>
            <person name="Smith C."/>
            <person name="Sougnez C."/>
            <person name="Spencer B."/>
            <person name="Stalker J."/>
            <person name="Stange-thomann N."/>
            <person name="Stavropoulos S."/>
            <person name="Stetson K."/>
            <person name="Stone C."/>
            <person name="Stone S."/>
            <person name="Stubbs M."/>
            <person name="Talamas J."/>
            <person name="Tchuinga P."/>
            <person name="Tenzing P."/>
            <person name="Tesfaye S."/>
            <person name="Theodore J."/>
            <person name="Thoulutsang Y."/>
            <person name="Topham K."/>
            <person name="Towey S."/>
            <person name="Tsamla T."/>
            <person name="Tsomo N."/>
            <person name="Vallee D."/>
            <person name="Vassiliev H."/>
            <person name="Venkataraman V."/>
            <person name="Vinson J."/>
            <person name="Vo A."/>
            <person name="Wade C."/>
            <person name="Wang S."/>
            <person name="Wangchuk T."/>
            <person name="Wangdi T."/>
            <person name="Whittaker C."/>
            <person name="Wilkinson J."/>
            <person name="Wu Y."/>
            <person name="Wyman D."/>
            <person name="Yadav S."/>
            <person name="Yang S."/>
            <person name="Yang X."/>
            <person name="Yeager S."/>
            <person name="Yee E."/>
            <person name="Young G."/>
            <person name="Zainoun J."/>
            <person name="Zembeck L."/>
            <person name="Zimmer A."/>
            <person name="Zody M."/>
            <person name="Lander E."/>
        </authorList>
    </citation>
    <scope>NUCLEOTIDE SEQUENCE [LARGE SCALE GENOMIC DNA]</scope>
</reference>
<keyword evidence="2" id="KW-1185">Reference proteome</keyword>
<dbReference type="InParanoid" id="H2YWE6"/>
<evidence type="ECO:0000313" key="2">
    <source>
        <dbReference type="Proteomes" id="UP000007875"/>
    </source>
</evidence>
<reference evidence="1" key="2">
    <citation type="submission" date="2025-08" db="UniProtKB">
        <authorList>
            <consortium name="Ensembl"/>
        </authorList>
    </citation>
    <scope>IDENTIFICATION</scope>
</reference>
<sequence length="118" mass="13409">TISSWVELYKCPLCTICTYTVGDKSDWTWQIDRYRVHCSYYSTSGGGGVKSTKRFEKEILLNHRVKRSTCCELCSRGRQPPWTWLGAGRLDRSGCGHSAVNLPVMVLVHQVVACTERH</sequence>